<accession>A0AAE2CK89</accession>
<feature type="compositionally biased region" description="Basic and acidic residues" evidence="2">
    <location>
        <begin position="172"/>
        <end position="196"/>
    </location>
</feature>
<reference evidence="4" key="2">
    <citation type="journal article" date="2024" name="Plant">
        <title>Genomic evolution and insights into agronomic trait innovations of Sesamum species.</title>
        <authorList>
            <person name="Miao H."/>
            <person name="Wang L."/>
            <person name="Qu L."/>
            <person name="Liu H."/>
            <person name="Sun Y."/>
            <person name="Le M."/>
            <person name="Wang Q."/>
            <person name="Wei S."/>
            <person name="Zheng Y."/>
            <person name="Lin W."/>
            <person name="Duan Y."/>
            <person name="Cao H."/>
            <person name="Xiong S."/>
            <person name="Wang X."/>
            <person name="Wei L."/>
            <person name="Li C."/>
            <person name="Ma Q."/>
            <person name="Ju M."/>
            <person name="Zhao R."/>
            <person name="Li G."/>
            <person name="Mu C."/>
            <person name="Tian Q."/>
            <person name="Mei H."/>
            <person name="Zhang T."/>
            <person name="Gao T."/>
            <person name="Zhang H."/>
        </authorList>
    </citation>
    <scope>NUCLEOTIDE SEQUENCE</scope>
    <source>
        <strain evidence="4">3651</strain>
    </source>
</reference>
<dbReference type="Proteomes" id="UP001293254">
    <property type="component" value="Unassembled WGS sequence"/>
</dbReference>
<protein>
    <recommendedName>
        <fullName evidence="3">Small EDRK-rich factor-like N-terminal domain-containing protein</fullName>
    </recommendedName>
</protein>
<evidence type="ECO:0000259" key="3">
    <source>
        <dbReference type="Pfam" id="PF04419"/>
    </source>
</evidence>
<dbReference type="PANTHER" id="PTHR13596">
    <property type="entry name" value="SMALL EDRK-RICH FACTOR 1"/>
    <property type="match status" value="1"/>
</dbReference>
<organism evidence="4 5">
    <name type="scientific">Sesamum alatum</name>
    <dbReference type="NCBI Taxonomy" id="300844"/>
    <lineage>
        <taxon>Eukaryota</taxon>
        <taxon>Viridiplantae</taxon>
        <taxon>Streptophyta</taxon>
        <taxon>Embryophyta</taxon>
        <taxon>Tracheophyta</taxon>
        <taxon>Spermatophyta</taxon>
        <taxon>Magnoliopsida</taxon>
        <taxon>eudicotyledons</taxon>
        <taxon>Gunneridae</taxon>
        <taxon>Pentapetalae</taxon>
        <taxon>asterids</taxon>
        <taxon>lamiids</taxon>
        <taxon>Lamiales</taxon>
        <taxon>Pedaliaceae</taxon>
        <taxon>Sesamum</taxon>
    </lineage>
</organism>
<feature type="region of interest" description="Disordered" evidence="2">
    <location>
        <begin position="1"/>
        <end position="21"/>
    </location>
</feature>
<keyword evidence="5" id="KW-1185">Reference proteome</keyword>
<evidence type="ECO:0000313" key="4">
    <source>
        <dbReference type="EMBL" id="KAK4425255.1"/>
    </source>
</evidence>
<comment type="similarity">
    <text evidence="1">Belongs to the SERF family.</text>
</comment>
<dbReference type="PANTHER" id="PTHR13596:SF0">
    <property type="entry name" value="SI:CH211-39K3.2-RELATED"/>
    <property type="match status" value="1"/>
</dbReference>
<dbReference type="AlphaFoldDB" id="A0AAE2CK89"/>
<evidence type="ECO:0000256" key="1">
    <source>
        <dbReference type="ARBA" id="ARBA00007309"/>
    </source>
</evidence>
<feature type="region of interest" description="Disordered" evidence="2">
    <location>
        <begin position="95"/>
        <end position="215"/>
    </location>
</feature>
<gene>
    <name evidence="4" type="ORF">Salat_1719400</name>
</gene>
<dbReference type="Pfam" id="PF04419">
    <property type="entry name" value="SERF-like_N"/>
    <property type="match status" value="1"/>
</dbReference>
<feature type="compositionally biased region" description="Low complexity" evidence="2">
    <location>
        <begin position="131"/>
        <end position="142"/>
    </location>
</feature>
<dbReference type="InterPro" id="IPR007513">
    <property type="entry name" value="SERF-like_N"/>
</dbReference>
<dbReference type="EMBL" id="JACGWO010000006">
    <property type="protein sequence ID" value="KAK4425255.1"/>
    <property type="molecule type" value="Genomic_DNA"/>
</dbReference>
<evidence type="ECO:0000256" key="2">
    <source>
        <dbReference type="SAM" id="MobiDB-lite"/>
    </source>
</evidence>
<comment type="caution">
    <text evidence="4">The sequence shown here is derived from an EMBL/GenBank/DDBJ whole genome shotgun (WGS) entry which is preliminary data.</text>
</comment>
<feature type="compositionally biased region" description="Basic and acidic residues" evidence="2">
    <location>
        <begin position="146"/>
        <end position="164"/>
    </location>
</feature>
<evidence type="ECO:0000313" key="5">
    <source>
        <dbReference type="Proteomes" id="UP001293254"/>
    </source>
</evidence>
<proteinExistence type="inferred from homology"/>
<reference evidence="4" key="1">
    <citation type="submission" date="2020-06" db="EMBL/GenBank/DDBJ databases">
        <authorList>
            <person name="Li T."/>
            <person name="Hu X."/>
            <person name="Zhang T."/>
            <person name="Song X."/>
            <person name="Zhang H."/>
            <person name="Dai N."/>
            <person name="Sheng W."/>
            <person name="Hou X."/>
            <person name="Wei L."/>
        </authorList>
    </citation>
    <scope>NUCLEOTIDE SEQUENCE</scope>
    <source>
        <strain evidence="4">3651</strain>
        <tissue evidence="4">Leaf</tissue>
    </source>
</reference>
<feature type="domain" description="Small EDRK-rich factor-like N-terminal" evidence="3">
    <location>
        <begin position="158"/>
        <end position="184"/>
    </location>
</feature>
<dbReference type="InterPro" id="IPR040211">
    <property type="entry name" value="SERF1/2-like"/>
</dbReference>
<name>A0AAE2CK89_9LAMI</name>
<sequence length="215" mass="23275">MVEPCSDKSEALSKNKKRSGYKRNSKFCRFGIQKLNTRANLINSGDQTGKDLDDMPPLVESFKRKIWAELQAVDQGGSWRRRVCRAAMFRGGKGDLGDQHTCSGGGGNRFGEQRPCSGGGGGGSECEKRFSSVYSTKTTSSTDPASFRHDSYPSIYKRDRERAQARNGGKGKGKDDGLTPEQRRERDAKALQEKAAKKAAQAGGGGDAGGKSTKK</sequence>
<feature type="compositionally biased region" description="Basic and acidic residues" evidence="2">
    <location>
        <begin position="1"/>
        <end position="13"/>
    </location>
</feature>